<evidence type="ECO:0008006" key="4">
    <source>
        <dbReference type="Google" id="ProtNLM"/>
    </source>
</evidence>
<proteinExistence type="predicted"/>
<accession>A0A9P6AUY4</accession>
<keyword evidence="3" id="KW-1185">Reference proteome</keyword>
<protein>
    <recommendedName>
        <fullName evidence="4">G domain-containing protein</fullName>
    </recommendedName>
</protein>
<name>A0A9P6AUY4_9AGAM</name>
<dbReference type="AlphaFoldDB" id="A0A9P6AUY4"/>
<gene>
    <name evidence="2" type="ORF">BS47DRAFT_1318690</name>
</gene>
<dbReference type="OrthoDB" id="59699at2759"/>
<feature type="transmembrane region" description="Helical" evidence="1">
    <location>
        <begin position="296"/>
        <end position="319"/>
    </location>
</feature>
<dbReference type="EMBL" id="MU128994">
    <property type="protein sequence ID" value="KAF9511890.1"/>
    <property type="molecule type" value="Genomic_DNA"/>
</dbReference>
<evidence type="ECO:0000313" key="3">
    <source>
        <dbReference type="Proteomes" id="UP000886523"/>
    </source>
</evidence>
<dbReference type="InterPro" id="IPR027417">
    <property type="entry name" value="P-loop_NTPase"/>
</dbReference>
<sequence length="332" mass="37113">MWKSIRKLLKADSDKRFRVLILGPANAGKTTLLERLTDSPAGAAIVTRNGKRVKEVPRGYDQRGIHNIDDEITYASNPAFIFHDSGGFEAGGVEELEAVWKFIRKRSLASPLKQLHAIWLCIPTDNDRPLGFLQSGFFSESTASVPIIGIFTKLDGRRTKVEIEVLGPAPSPSDFRDRAQEVDQKVAEFLNGLETHFRNQRYPPAGFIGVENMDEVSMRSIALCDQILLVTMDALPHETQRSLLRLTVWKRNRRIHTMFVLKRVLHAGTEGSIVARTQQPVQDEESELRTDKGFRILVVSGYIPCTTFKVLIVLIIYSLDGVDNIGVGQSGS</sequence>
<keyword evidence="1" id="KW-0472">Membrane</keyword>
<keyword evidence="1" id="KW-1133">Transmembrane helix</keyword>
<evidence type="ECO:0000256" key="1">
    <source>
        <dbReference type="SAM" id="Phobius"/>
    </source>
</evidence>
<organism evidence="2 3">
    <name type="scientific">Hydnum rufescens UP504</name>
    <dbReference type="NCBI Taxonomy" id="1448309"/>
    <lineage>
        <taxon>Eukaryota</taxon>
        <taxon>Fungi</taxon>
        <taxon>Dikarya</taxon>
        <taxon>Basidiomycota</taxon>
        <taxon>Agaricomycotina</taxon>
        <taxon>Agaricomycetes</taxon>
        <taxon>Cantharellales</taxon>
        <taxon>Hydnaceae</taxon>
        <taxon>Hydnum</taxon>
    </lineage>
</organism>
<dbReference type="CDD" id="cd00882">
    <property type="entry name" value="Ras_like_GTPase"/>
    <property type="match status" value="1"/>
</dbReference>
<dbReference type="SUPFAM" id="SSF52540">
    <property type="entry name" value="P-loop containing nucleoside triphosphate hydrolases"/>
    <property type="match status" value="1"/>
</dbReference>
<comment type="caution">
    <text evidence="2">The sequence shown here is derived from an EMBL/GenBank/DDBJ whole genome shotgun (WGS) entry which is preliminary data.</text>
</comment>
<dbReference type="Proteomes" id="UP000886523">
    <property type="component" value="Unassembled WGS sequence"/>
</dbReference>
<reference evidence="2" key="1">
    <citation type="journal article" date="2020" name="Nat. Commun.">
        <title>Large-scale genome sequencing of mycorrhizal fungi provides insights into the early evolution of symbiotic traits.</title>
        <authorList>
            <person name="Miyauchi S."/>
            <person name="Kiss E."/>
            <person name="Kuo A."/>
            <person name="Drula E."/>
            <person name="Kohler A."/>
            <person name="Sanchez-Garcia M."/>
            <person name="Morin E."/>
            <person name="Andreopoulos B."/>
            <person name="Barry K.W."/>
            <person name="Bonito G."/>
            <person name="Buee M."/>
            <person name="Carver A."/>
            <person name="Chen C."/>
            <person name="Cichocki N."/>
            <person name="Clum A."/>
            <person name="Culley D."/>
            <person name="Crous P.W."/>
            <person name="Fauchery L."/>
            <person name="Girlanda M."/>
            <person name="Hayes R.D."/>
            <person name="Keri Z."/>
            <person name="LaButti K."/>
            <person name="Lipzen A."/>
            <person name="Lombard V."/>
            <person name="Magnuson J."/>
            <person name="Maillard F."/>
            <person name="Murat C."/>
            <person name="Nolan M."/>
            <person name="Ohm R.A."/>
            <person name="Pangilinan J."/>
            <person name="Pereira M.F."/>
            <person name="Perotto S."/>
            <person name="Peter M."/>
            <person name="Pfister S."/>
            <person name="Riley R."/>
            <person name="Sitrit Y."/>
            <person name="Stielow J.B."/>
            <person name="Szollosi G."/>
            <person name="Zifcakova L."/>
            <person name="Stursova M."/>
            <person name="Spatafora J.W."/>
            <person name="Tedersoo L."/>
            <person name="Vaario L.M."/>
            <person name="Yamada A."/>
            <person name="Yan M."/>
            <person name="Wang P."/>
            <person name="Xu J."/>
            <person name="Bruns T."/>
            <person name="Baldrian P."/>
            <person name="Vilgalys R."/>
            <person name="Dunand C."/>
            <person name="Henrissat B."/>
            <person name="Grigoriev I.V."/>
            <person name="Hibbett D."/>
            <person name="Nagy L.G."/>
            <person name="Martin F.M."/>
        </authorList>
    </citation>
    <scope>NUCLEOTIDE SEQUENCE</scope>
    <source>
        <strain evidence="2">UP504</strain>
    </source>
</reference>
<evidence type="ECO:0000313" key="2">
    <source>
        <dbReference type="EMBL" id="KAF9511890.1"/>
    </source>
</evidence>
<dbReference type="Gene3D" id="3.40.50.300">
    <property type="entry name" value="P-loop containing nucleotide triphosphate hydrolases"/>
    <property type="match status" value="1"/>
</dbReference>
<keyword evidence="1" id="KW-0812">Transmembrane</keyword>